<feature type="transmembrane region" description="Helical" evidence="2">
    <location>
        <begin position="109"/>
        <end position="128"/>
    </location>
</feature>
<evidence type="ECO:0000256" key="1">
    <source>
        <dbReference type="ARBA" id="ARBA00009067"/>
    </source>
</evidence>
<organism evidence="4 5">
    <name type="scientific">Apilactobacillus ozensis DSM 23829 = JCM 17196</name>
    <dbReference type="NCBI Taxonomy" id="1423781"/>
    <lineage>
        <taxon>Bacteria</taxon>
        <taxon>Bacillati</taxon>
        <taxon>Bacillota</taxon>
        <taxon>Bacilli</taxon>
        <taxon>Lactobacillales</taxon>
        <taxon>Lactobacillaceae</taxon>
        <taxon>Apilactobacillus</taxon>
    </lineage>
</organism>
<proteinExistence type="inferred from homology"/>
<accession>A0A0R2AKW4</accession>
<dbReference type="GO" id="GO:0080120">
    <property type="term" value="P:CAAX-box protein maturation"/>
    <property type="evidence" value="ECO:0007669"/>
    <property type="project" value="UniProtKB-ARBA"/>
</dbReference>
<feature type="transmembrane region" description="Helical" evidence="2">
    <location>
        <begin position="44"/>
        <end position="59"/>
    </location>
</feature>
<dbReference type="GO" id="GO:0004175">
    <property type="term" value="F:endopeptidase activity"/>
    <property type="evidence" value="ECO:0007669"/>
    <property type="project" value="UniProtKB-ARBA"/>
</dbReference>
<feature type="transmembrane region" description="Helical" evidence="2">
    <location>
        <begin position="71"/>
        <end position="89"/>
    </location>
</feature>
<reference evidence="4 5" key="1">
    <citation type="journal article" date="2015" name="Genome Announc.">
        <title>Expanding the biotechnology potential of lactobacilli through comparative genomics of 213 strains and associated genera.</title>
        <authorList>
            <person name="Sun Z."/>
            <person name="Harris H.M."/>
            <person name="McCann A."/>
            <person name="Guo C."/>
            <person name="Argimon S."/>
            <person name="Zhang W."/>
            <person name="Yang X."/>
            <person name="Jeffery I.B."/>
            <person name="Cooney J.C."/>
            <person name="Kagawa T.F."/>
            <person name="Liu W."/>
            <person name="Song Y."/>
            <person name="Salvetti E."/>
            <person name="Wrobel A."/>
            <person name="Rasinkangas P."/>
            <person name="Parkhill J."/>
            <person name="Rea M.C."/>
            <person name="O'Sullivan O."/>
            <person name="Ritari J."/>
            <person name="Douillard F.P."/>
            <person name="Paul Ross R."/>
            <person name="Yang R."/>
            <person name="Briner A.E."/>
            <person name="Felis G.E."/>
            <person name="de Vos W.M."/>
            <person name="Barrangou R."/>
            <person name="Klaenhammer T.R."/>
            <person name="Caufield P.W."/>
            <person name="Cui Y."/>
            <person name="Zhang H."/>
            <person name="O'Toole P.W."/>
        </authorList>
    </citation>
    <scope>NUCLEOTIDE SEQUENCE [LARGE SCALE GENOMIC DNA]</scope>
    <source>
        <strain evidence="4 5">DSM 23829</strain>
    </source>
</reference>
<keyword evidence="2" id="KW-1133">Transmembrane helix</keyword>
<comment type="caution">
    <text evidence="4">The sequence shown here is derived from an EMBL/GenBank/DDBJ whole genome shotgun (WGS) entry which is preliminary data.</text>
</comment>
<dbReference type="InterPro" id="IPR003675">
    <property type="entry name" value="Rce1/LyrA-like_dom"/>
</dbReference>
<dbReference type="AlphaFoldDB" id="A0A0R2AKW4"/>
<protein>
    <recommendedName>
        <fullName evidence="3">CAAX prenyl protease 2/Lysostaphin resistance protein A-like domain-containing protein</fullName>
    </recommendedName>
</protein>
<keyword evidence="2" id="KW-0812">Transmembrane</keyword>
<name>A0A0R2AKW4_9LACO</name>
<feature type="transmembrane region" description="Helical" evidence="2">
    <location>
        <begin position="140"/>
        <end position="165"/>
    </location>
</feature>
<gene>
    <name evidence="4" type="ORF">FD06_GL000694</name>
</gene>
<comment type="similarity">
    <text evidence="1">Belongs to the UPF0177 family.</text>
</comment>
<dbReference type="EMBL" id="AYYQ01000036">
    <property type="protein sequence ID" value="KRM67543.1"/>
    <property type="molecule type" value="Genomic_DNA"/>
</dbReference>
<feature type="transmembrane region" description="Helical" evidence="2">
    <location>
        <begin position="186"/>
        <end position="205"/>
    </location>
</feature>
<sequence>MKIPIFWAAYMQSFILILVYILLNRKLSRKKIMVKSTIPVRYRIIPYLTLLIVSLYLLRPNNLNSSIQFNQVFWLNIANCLGAAIYEEYFARGILLRAILIINKDLKRIGIIISIIVASFIFSCFHIIEALESNSWTEMLVTFLVGIILGSIYISIGSIIPCMFFHFVYDFTVYFLKYNLSGITTFDYTIICILITSIIITPTIYHGLLDKKFYR</sequence>
<feature type="domain" description="CAAX prenyl protease 2/Lysostaphin resistance protein A-like" evidence="3">
    <location>
        <begin position="72"/>
        <end position="171"/>
    </location>
</feature>
<feature type="transmembrane region" description="Helical" evidence="2">
    <location>
        <begin position="6"/>
        <end position="23"/>
    </location>
</feature>
<dbReference type="Proteomes" id="UP000052012">
    <property type="component" value="Unassembled WGS sequence"/>
</dbReference>
<evidence type="ECO:0000313" key="5">
    <source>
        <dbReference type="Proteomes" id="UP000052012"/>
    </source>
</evidence>
<keyword evidence="2" id="KW-0472">Membrane</keyword>
<keyword evidence="5" id="KW-1185">Reference proteome</keyword>
<evidence type="ECO:0000259" key="3">
    <source>
        <dbReference type="Pfam" id="PF02517"/>
    </source>
</evidence>
<dbReference type="Pfam" id="PF02517">
    <property type="entry name" value="Rce1-like"/>
    <property type="match status" value="1"/>
</dbReference>
<evidence type="ECO:0000256" key="2">
    <source>
        <dbReference type="SAM" id="Phobius"/>
    </source>
</evidence>
<evidence type="ECO:0000313" key="4">
    <source>
        <dbReference type="EMBL" id="KRM67543.1"/>
    </source>
</evidence>
<dbReference type="PATRIC" id="fig|1423781.4.peg.712"/>